<dbReference type="AlphaFoldDB" id="A0AAD4TX77"/>
<sequence>MRASCPDSVPNHGTDLTSSSVKCQLLTCPLLATLFRCAAASSLGGRLSLFAQCPEPQRNLASGCGDLKGGFPSSCYEDSTAEERVKAVLPERPVALASVKPGKRSGCVRHLDRMPIPEGLPQPLCPLRIGSSKHRAWRRVGALEVGVN</sequence>
<dbReference type="EMBL" id="JAKZEL010000019">
    <property type="protein sequence ID" value="KAI4534059.1"/>
    <property type="molecule type" value="Genomic_DNA"/>
</dbReference>
<gene>
    <name evidence="1" type="ORF">MG293_014919</name>
</gene>
<comment type="caution">
    <text evidence="1">The sequence shown here is derived from an EMBL/GenBank/DDBJ whole genome shotgun (WGS) entry which is preliminary data.</text>
</comment>
<organism evidence="1 2">
    <name type="scientific">Ovis ammon polii</name>
    <dbReference type="NCBI Taxonomy" id="230172"/>
    <lineage>
        <taxon>Eukaryota</taxon>
        <taxon>Metazoa</taxon>
        <taxon>Chordata</taxon>
        <taxon>Craniata</taxon>
        <taxon>Vertebrata</taxon>
        <taxon>Euteleostomi</taxon>
        <taxon>Mammalia</taxon>
        <taxon>Eutheria</taxon>
        <taxon>Laurasiatheria</taxon>
        <taxon>Artiodactyla</taxon>
        <taxon>Ruminantia</taxon>
        <taxon>Pecora</taxon>
        <taxon>Bovidae</taxon>
        <taxon>Caprinae</taxon>
        <taxon>Ovis</taxon>
    </lineage>
</organism>
<evidence type="ECO:0000313" key="1">
    <source>
        <dbReference type="EMBL" id="KAI4534059.1"/>
    </source>
</evidence>
<dbReference type="Proteomes" id="UP001214576">
    <property type="component" value="Unassembled WGS sequence"/>
</dbReference>
<proteinExistence type="predicted"/>
<protein>
    <submittedName>
        <fullName evidence="1">Uncharacterized protein</fullName>
    </submittedName>
</protein>
<name>A0AAD4TX77_OVIAM</name>
<accession>A0AAD4TX77</accession>
<keyword evidence="2" id="KW-1185">Reference proteome</keyword>
<evidence type="ECO:0000313" key="2">
    <source>
        <dbReference type="Proteomes" id="UP001214576"/>
    </source>
</evidence>
<reference evidence="1" key="1">
    <citation type="submission" date="2022-03" db="EMBL/GenBank/DDBJ databases">
        <title>Genomic analyses of argali, domestic sheep and their hybrids provide insights into chromosomal evolution, heterosis and genetic basis of agronomic traits.</title>
        <authorList>
            <person name="Li M."/>
        </authorList>
    </citation>
    <scope>NUCLEOTIDE SEQUENCE</scope>
    <source>
        <strain evidence="1">CAU-MHL-2022a</strain>
        <tissue evidence="1">Skin</tissue>
    </source>
</reference>